<dbReference type="EMBL" id="GBRH01263086">
    <property type="protein sequence ID" value="JAD34809.1"/>
    <property type="molecule type" value="Transcribed_RNA"/>
</dbReference>
<keyword evidence="1" id="KW-0812">Transmembrane</keyword>
<name>A0A0A8Z5V8_ARUDO</name>
<protein>
    <submittedName>
        <fullName evidence="2">Uncharacterized protein</fullName>
    </submittedName>
</protein>
<sequence length="33" mass="3684">MLVFKFSILDHENICCILTGHALLVIVVLMLLA</sequence>
<evidence type="ECO:0000256" key="1">
    <source>
        <dbReference type="SAM" id="Phobius"/>
    </source>
</evidence>
<keyword evidence="1" id="KW-0472">Membrane</keyword>
<keyword evidence="1" id="KW-1133">Transmembrane helix</keyword>
<reference evidence="2" key="2">
    <citation type="journal article" date="2015" name="Data Brief">
        <title>Shoot transcriptome of the giant reed, Arundo donax.</title>
        <authorList>
            <person name="Barrero R.A."/>
            <person name="Guerrero F.D."/>
            <person name="Moolhuijzen P."/>
            <person name="Goolsby J.A."/>
            <person name="Tidwell J."/>
            <person name="Bellgard S.E."/>
            <person name="Bellgard M.I."/>
        </authorList>
    </citation>
    <scope>NUCLEOTIDE SEQUENCE</scope>
    <source>
        <tissue evidence="2">Shoot tissue taken approximately 20 cm above the soil surface</tissue>
    </source>
</reference>
<proteinExistence type="predicted"/>
<accession>A0A0A8Z5V8</accession>
<evidence type="ECO:0000313" key="2">
    <source>
        <dbReference type="EMBL" id="JAD34809.1"/>
    </source>
</evidence>
<reference evidence="2" key="1">
    <citation type="submission" date="2014-09" db="EMBL/GenBank/DDBJ databases">
        <authorList>
            <person name="Magalhaes I.L.F."/>
            <person name="Oliveira U."/>
            <person name="Santos F.R."/>
            <person name="Vidigal T.H.D.A."/>
            <person name="Brescovit A.D."/>
            <person name="Santos A.J."/>
        </authorList>
    </citation>
    <scope>NUCLEOTIDE SEQUENCE</scope>
    <source>
        <tissue evidence="2">Shoot tissue taken approximately 20 cm above the soil surface</tissue>
    </source>
</reference>
<feature type="transmembrane region" description="Helical" evidence="1">
    <location>
        <begin position="12"/>
        <end position="32"/>
    </location>
</feature>
<organism evidence="2">
    <name type="scientific">Arundo donax</name>
    <name type="common">Giant reed</name>
    <name type="synonym">Donax arundinaceus</name>
    <dbReference type="NCBI Taxonomy" id="35708"/>
    <lineage>
        <taxon>Eukaryota</taxon>
        <taxon>Viridiplantae</taxon>
        <taxon>Streptophyta</taxon>
        <taxon>Embryophyta</taxon>
        <taxon>Tracheophyta</taxon>
        <taxon>Spermatophyta</taxon>
        <taxon>Magnoliopsida</taxon>
        <taxon>Liliopsida</taxon>
        <taxon>Poales</taxon>
        <taxon>Poaceae</taxon>
        <taxon>PACMAD clade</taxon>
        <taxon>Arundinoideae</taxon>
        <taxon>Arundineae</taxon>
        <taxon>Arundo</taxon>
    </lineage>
</organism>
<dbReference type="AlphaFoldDB" id="A0A0A8Z5V8"/>